<comment type="caution">
    <text evidence="1">The sequence shown here is derived from an EMBL/GenBank/DDBJ whole genome shotgun (WGS) entry which is preliminary data.</text>
</comment>
<dbReference type="Proteomes" id="UP000244334">
    <property type="component" value="Unassembled WGS sequence"/>
</dbReference>
<protein>
    <submittedName>
        <fullName evidence="1">Uncharacterized protein</fullName>
    </submittedName>
</protein>
<keyword evidence="2" id="KW-1185">Reference proteome</keyword>
<sequence>NSGISLPSPDLCNSALTLSLSAEQIQLFVHQTEL</sequence>
<organism evidence="1 2">
    <name type="scientific">Candidatus Erwinia dacicola</name>
    <dbReference type="NCBI Taxonomy" id="252393"/>
    <lineage>
        <taxon>Bacteria</taxon>
        <taxon>Pseudomonadati</taxon>
        <taxon>Pseudomonadota</taxon>
        <taxon>Gammaproteobacteria</taxon>
        <taxon>Enterobacterales</taxon>
        <taxon>Erwiniaceae</taxon>
        <taxon>Erwinia</taxon>
    </lineage>
</organism>
<accession>A0A328TIW8</accession>
<evidence type="ECO:0000313" key="2">
    <source>
        <dbReference type="Proteomes" id="UP000244334"/>
    </source>
</evidence>
<evidence type="ECO:0000313" key="1">
    <source>
        <dbReference type="EMBL" id="RAP70567.1"/>
    </source>
</evidence>
<dbReference type="EMBL" id="LJAM02000314">
    <property type="protein sequence ID" value="RAP70567.1"/>
    <property type="molecule type" value="Genomic_DNA"/>
</dbReference>
<proteinExistence type="predicted"/>
<name>A0A328TIW8_9GAMM</name>
<dbReference type="AlphaFoldDB" id="A0A328TIW8"/>
<gene>
    <name evidence="1" type="ORF">ACZ87_02627</name>
</gene>
<reference evidence="1" key="1">
    <citation type="submission" date="2018-04" db="EMBL/GenBank/DDBJ databases">
        <title>Genomes of the Obligate Erwinia dacicola and Facultative Enterobacter sp. OLF Endosymbionts of the Olive Fruit fly, Bactrocera oleae.</title>
        <authorList>
            <person name="Estes A.M."/>
            <person name="Hearn D.J."/>
            <person name="Agarwal S."/>
            <person name="Pierson E.A."/>
            <person name="Dunning-Hotopp J.C."/>
        </authorList>
    </citation>
    <scope>NUCLEOTIDE SEQUENCE [LARGE SCALE GENOMIC DNA]</scope>
    <source>
        <strain evidence="1">Oroville</strain>
    </source>
</reference>
<feature type="non-terminal residue" evidence="1">
    <location>
        <position position="1"/>
    </location>
</feature>